<feature type="region of interest" description="Disordered" evidence="1">
    <location>
        <begin position="1"/>
        <end position="57"/>
    </location>
</feature>
<proteinExistence type="predicted"/>
<sequence length="57" mass="6129">MGGEGSTGGVSRMQNPVTSTGADMQNIRSGGKERVGEMVVKRKVYSEGKKNEGRRSR</sequence>
<feature type="compositionally biased region" description="Basic and acidic residues" evidence="1">
    <location>
        <begin position="30"/>
        <end position="57"/>
    </location>
</feature>
<dbReference type="EMBL" id="JAAKFY010000008">
    <property type="protein sequence ID" value="KAF3853988.1"/>
    <property type="molecule type" value="Genomic_DNA"/>
</dbReference>
<accession>A0A7J5Z0Y3</accession>
<organism evidence="2 3">
    <name type="scientific">Dissostichus mawsoni</name>
    <name type="common">Antarctic cod</name>
    <dbReference type="NCBI Taxonomy" id="36200"/>
    <lineage>
        <taxon>Eukaryota</taxon>
        <taxon>Metazoa</taxon>
        <taxon>Chordata</taxon>
        <taxon>Craniata</taxon>
        <taxon>Vertebrata</taxon>
        <taxon>Euteleostomi</taxon>
        <taxon>Actinopterygii</taxon>
        <taxon>Neopterygii</taxon>
        <taxon>Teleostei</taxon>
        <taxon>Neoteleostei</taxon>
        <taxon>Acanthomorphata</taxon>
        <taxon>Eupercaria</taxon>
        <taxon>Perciformes</taxon>
        <taxon>Notothenioidei</taxon>
        <taxon>Nototheniidae</taxon>
        <taxon>Dissostichus</taxon>
    </lineage>
</organism>
<protein>
    <submittedName>
        <fullName evidence="2">Uncharacterized protein</fullName>
    </submittedName>
</protein>
<evidence type="ECO:0000313" key="3">
    <source>
        <dbReference type="Proteomes" id="UP000518266"/>
    </source>
</evidence>
<evidence type="ECO:0000256" key="1">
    <source>
        <dbReference type="SAM" id="MobiDB-lite"/>
    </source>
</evidence>
<gene>
    <name evidence="2" type="ORF">F7725_014676</name>
</gene>
<dbReference type="Proteomes" id="UP000518266">
    <property type="component" value="Unassembled WGS sequence"/>
</dbReference>
<name>A0A7J5Z0Y3_DISMA</name>
<evidence type="ECO:0000313" key="2">
    <source>
        <dbReference type="EMBL" id="KAF3853988.1"/>
    </source>
</evidence>
<dbReference type="AlphaFoldDB" id="A0A7J5Z0Y3"/>
<comment type="caution">
    <text evidence="2">The sequence shown here is derived from an EMBL/GenBank/DDBJ whole genome shotgun (WGS) entry which is preliminary data.</text>
</comment>
<keyword evidence="3" id="KW-1185">Reference proteome</keyword>
<feature type="compositionally biased region" description="Polar residues" evidence="1">
    <location>
        <begin position="12"/>
        <end position="28"/>
    </location>
</feature>
<reference evidence="2 3" key="1">
    <citation type="submission" date="2020-03" db="EMBL/GenBank/DDBJ databases">
        <title>Dissostichus mawsoni Genome sequencing and assembly.</title>
        <authorList>
            <person name="Park H."/>
        </authorList>
    </citation>
    <scope>NUCLEOTIDE SEQUENCE [LARGE SCALE GENOMIC DNA]</scope>
    <source>
        <strain evidence="2">DM0001</strain>
        <tissue evidence="2">Muscle</tissue>
    </source>
</reference>